<comment type="similarity">
    <text evidence="1">Belongs to the C/M/P thioester hydrolase family.</text>
</comment>
<dbReference type="Pfam" id="PF13622">
    <property type="entry name" value="4HBT_3"/>
    <property type="match status" value="1"/>
</dbReference>
<evidence type="ECO:0000256" key="6">
    <source>
        <dbReference type="ARBA" id="ARBA00050943"/>
    </source>
</evidence>
<dbReference type="Gene3D" id="2.40.160.210">
    <property type="entry name" value="Acyl-CoA thioesterase, double hotdog domain"/>
    <property type="match status" value="1"/>
</dbReference>
<accession>A0A512INV1</accession>
<dbReference type="AlphaFoldDB" id="A0A512INV1"/>
<dbReference type="EMBL" id="BJZT01000015">
    <property type="protein sequence ID" value="GEO99332.1"/>
    <property type="molecule type" value="Genomic_DNA"/>
</dbReference>
<dbReference type="EC" id="3.1.2.20" evidence="5"/>
<comment type="caution">
    <text evidence="11">The sequence shown here is derived from an EMBL/GenBank/DDBJ whole genome shotgun (WGS) entry which is preliminary data.</text>
</comment>
<evidence type="ECO:0000313" key="11">
    <source>
        <dbReference type="EMBL" id="GEO99332.1"/>
    </source>
</evidence>
<dbReference type="SUPFAM" id="SSF54637">
    <property type="entry name" value="Thioesterase/thiol ester dehydrase-isomerase"/>
    <property type="match status" value="2"/>
</dbReference>
<evidence type="ECO:0000256" key="7">
    <source>
        <dbReference type="ARBA" id="ARBA00071120"/>
    </source>
</evidence>
<evidence type="ECO:0000259" key="10">
    <source>
        <dbReference type="Pfam" id="PF13622"/>
    </source>
</evidence>
<protein>
    <recommendedName>
        <fullName evidence="7">Acyl-CoA thioesterase 2</fullName>
        <ecNumber evidence="5">3.1.2.20</ecNumber>
    </recommendedName>
    <alternativeName>
        <fullName evidence="8">Thioesterase II</fullName>
    </alternativeName>
</protein>
<keyword evidence="4" id="KW-0443">Lipid metabolism</keyword>
<comment type="catalytic activity">
    <reaction evidence="6">
        <text>a fatty acyl-CoA + H2O = a fatty acid + CoA + H(+)</text>
        <dbReference type="Rhea" id="RHEA:16781"/>
        <dbReference type="ChEBI" id="CHEBI:15377"/>
        <dbReference type="ChEBI" id="CHEBI:15378"/>
        <dbReference type="ChEBI" id="CHEBI:28868"/>
        <dbReference type="ChEBI" id="CHEBI:57287"/>
        <dbReference type="ChEBI" id="CHEBI:77636"/>
        <dbReference type="EC" id="3.1.2.20"/>
    </reaction>
    <physiologicalReaction direction="left-to-right" evidence="6">
        <dbReference type="Rhea" id="RHEA:16782"/>
    </physiologicalReaction>
</comment>
<organism evidence="11 12">
    <name type="scientific">Methylobacterium haplocladii</name>
    <dbReference type="NCBI Taxonomy" id="1176176"/>
    <lineage>
        <taxon>Bacteria</taxon>
        <taxon>Pseudomonadati</taxon>
        <taxon>Pseudomonadota</taxon>
        <taxon>Alphaproteobacteria</taxon>
        <taxon>Hyphomicrobiales</taxon>
        <taxon>Methylobacteriaceae</taxon>
        <taxon>Methylobacterium</taxon>
    </lineage>
</organism>
<comment type="subunit">
    <text evidence="2">Homotetramer.</text>
</comment>
<dbReference type="InterPro" id="IPR029069">
    <property type="entry name" value="HotDog_dom_sf"/>
</dbReference>
<dbReference type="NCBIfam" id="TIGR00189">
    <property type="entry name" value="tesB"/>
    <property type="match status" value="1"/>
</dbReference>
<evidence type="ECO:0000256" key="5">
    <source>
        <dbReference type="ARBA" id="ARBA00038894"/>
    </source>
</evidence>
<feature type="domain" description="Acyl-CoA thioesterase-like N-terminal HotDog" evidence="10">
    <location>
        <begin position="69"/>
        <end position="147"/>
    </location>
</feature>
<dbReference type="GO" id="GO:0009062">
    <property type="term" value="P:fatty acid catabolic process"/>
    <property type="evidence" value="ECO:0007669"/>
    <property type="project" value="TreeGrafter"/>
</dbReference>
<dbReference type="FunFam" id="2.40.160.210:FF:000001">
    <property type="entry name" value="Acyl-CoA thioesterase II"/>
    <property type="match status" value="1"/>
</dbReference>
<dbReference type="PANTHER" id="PTHR11066:SF34">
    <property type="entry name" value="ACYL-COENZYME A THIOESTERASE 8"/>
    <property type="match status" value="1"/>
</dbReference>
<dbReference type="Pfam" id="PF02551">
    <property type="entry name" value="Acyl_CoA_thio"/>
    <property type="match status" value="1"/>
</dbReference>
<evidence type="ECO:0000259" key="9">
    <source>
        <dbReference type="Pfam" id="PF02551"/>
    </source>
</evidence>
<dbReference type="PANTHER" id="PTHR11066">
    <property type="entry name" value="ACYL-COA THIOESTERASE"/>
    <property type="match status" value="1"/>
</dbReference>
<dbReference type="InterPro" id="IPR003703">
    <property type="entry name" value="Acyl_CoA_thio"/>
</dbReference>
<evidence type="ECO:0000256" key="4">
    <source>
        <dbReference type="ARBA" id="ARBA00023098"/>
    </source>
</evidence>
<dbReference type="InterPro" id="IPR025652">
    <property type="entry name" value="TesB_C"/>
</dbReference>
<gene>
    <name evidence="11" type="primary">tesB</name>
    <name evidence="11" type="ORF">MHA02_17200</name>
</gene>
<evidence type="ECO:0000313" key="12">
    <source>
        <dbReference type="Proteomes" id="UP000321258"/>
    </source>
</evidence>
<keyword evidence="3" id="KW-0378">Hydrolase</keyword>
<evidence type="ECO:0000256" key="2">
    <source>
        <dbReference type="ARBA" id="ARBA00011881"/>
    </source>
</evidence>
<dbReference type="InterPro" id="IPR042171">
    <property type="entry name" value="Acyl-CoA_hotdog"/>
</dbReference>
<evidence type="ECO:0000256" key="1">
    <source>
        <dbReference type="ARBA" id="ARBA00006538"/>
    </source>
</evidence>
<dbReference type="CDD" id="cd03444">
    <property type="entry name" value="Thioesterase_II_repeat1"/>
    <property type="match status" value="1"/>
</dbReference>
<keyword evidence="12" id="KW-1185">Reference proteome</keyword>
<name>A0A512INV1_9HYPH</name>
<dbReference type="GO" id="GO:0006637">
    <property type="term" value="P:acyl-CoA metabolic process"/>
    <property type="evidence" value="ECO:0007669"/>
    <property type="project" value="InterPro"/>
</dbReference>
<dbReference type="Proteomes" id="UP000321258">
    <property type="component" value="Unassembled WGS sequence"/>
</dbReference>
<proteinExistence type="inferred from homology"/>
<evidence type="ECO:0000256" key="8">
    <source>
        <dbReference type="ARBA" id="ARBA00079653"/>
    </source>
</evidence>
<feature type="domain" description="Acyl-CoA thioesterase 2 C-terminal" evidence="9">
    <location>
        <begin position="194"/>
        <end position="323"/>
    </location>
</feature>
<reference evidence="11 12" key="1">
    <citation type="submission" date="2019-07" db="EMBL/GenBank/DDBJ databases">
        <title>Whole genome shotgun sequence of Methylobacterium haplocladii NBRC 107714.</title>
        <authorList>
            <person name="Hosoyama A."/>
            <person name="Uohara A."/>
            <person name="Ohji S."/>
            <person name="Ichikawa N."/>
        </authorList>
    </citation>
    <scope>NUCLEOTIDE SEQUENCE [LARGE SCALE GENOMIC DNA]</scope>
    <source>
        <strain evidence="11 12">NBRC 107714</strain>
    </source>
</reference>
<dbReference type="InterPro" id="IPR049449">
    <property type="entry name" value="TesB_ACOT8-like_N"/>
</dbReference>
<sequence>MVAVNRFSAAQRRRHERAAWRGAPSPRYIPTRIRPRETMTAAVRELLDILDLERLETDLFRGACQKNGWPRVFGGQVVAQALVAASRTVDTARPPHSLHAYFLLGGDPGVPIVYEVERIRDGGSFTTRRVKAVQHGRAIFAMSVSFHAGEAGFDHATAMPDVPPPEDLADAGSFVAAGRETDDIIVPPLKFAYFTQKWPIQLRPVEVERYRSRAPRAPRFHVWMRAAETLPDDPAIHRAVLAYASDMTLLDSTLIAHGCTVFDPEIQSASLDHALWFHRPVKADEWLLYAQDSPSASGALGFARGAIFSRDGRLVASVAQEGLIRPRDR</sequence>
<dbReference type="GO" id="GO:0047617">
    <property type="term" value="F:fatty acyl-CoA hydrolase activity"/>
    <property type="evidence" value="ECO:0007669"/>
    <property type="project" value="UniProtKB-EC"/>
</dbReference>
<evidence type="ECO:0000256" key="3">
    <source>
        <dbReference type="ARBA" id="ARBA00022801"/>
    </source>
</evidence>
<dbReference type="CDD" id="cd03445">
    <property type="entry name" value="Thioesterase_II_repeat2"/>
    <property type="match status" value="1"/>
</dbReference>